<name>A0ABR4XNQ3_9LACO</name>
<dbReference type="EMBL" id="AXCV01000671">
    <property type="protein sequence ID" value="KGO18895.1"/>
    <property type="molecule type" value="Genomic_DNA"/>
</dbReference>
<dbReference type="Gene3D" id="2.60.120.10">
    <property type="entry name" value="Jelly Rolls"/>
    <property type="match status" value="1"/>
</dbReference>
<dbReference type="InterPro" id="IPR014710">
    <property type="entry name" value="RmlC-like_jellyroll"/>
</dbReference>
<protein>
    <recommendedName>
        <fullName evidence="2">Cupin type-2 domain-containing protein</fullName>
    </recommendedName>
</protein>
<gene>
    <name evidence="3" type="ORF">Q757_10300</name>
</gene>
<keyword evidence="4" id="KW-1185">Reference proteome</keyword>
<sequence>MIQLHKRNSPIIPYHIYHYVVLTYVFYGQMTFFVEGEKIVLNQNDLVIFDKYVPHSVASTSERDLGINIILADSFFKDIDLDSHNDHNRNVLSVF</sequence>
<dbReference type="Proteomes" id="UP000030023">
    <property type="component" value="Unassembled WGS sequence"/>
</dbReference>
<keyword evidence="1" id="KW-0812">Transmembrane</keyword>
<dbReference type="InterPro" id="IPR013096">
    <property type="entry name" value="Cupin_2"/>
</dbReference>
<evidence type="ECO:0000313" key="4">
    <source>
        <dbReference type="Proteomes" id="UP000030023"/>
    </source>
</evidence>
<organism evidence="3 4">
    <name type="scientific">Oenococcus alcoholitolerans</name>
    <dbReference type="NCBI Taxonomy" id="931074"/>
    <lineage>
        <taxon>Bacteria</taxon>
        <taxon>Bacillati</taxon>
        <taxon>Bacillota</taxon>
        <taxon>Bacilli</taxon>
        <taxon>Lactobacillales</taxon>
        <taxon>Lactobacillaceae</taxon>
        <taxon>Oenococcus</taxon>
    </lineage>
</organism>
<keyword evidence="1" id="KW-0472">Membrane</keyword>
<dbReference type="Pfam" id="PF07883">
    <property type="entry name" value="Cupin_2"/>
    <property type="match status" value="1"/>
</dbReference>
<evidence type="ECO:0000313" key="3">
    <source>
        <dbReference type="EMBL" id="KGO18895.1"/>
    </source>
</evidence>
<reference evidence="3 4" key="1">
    <citation type="journal article" date="2014" name="Antonie Van Leeuwenhoek">
        <title>Oenococcus alcoholitolerans sp. nov., a lactic acid bacteria isolated from cachaca and ethanol fermentation processes.</title>
        <authorList>
            <person name="Badotti F."/>
            <person name="Moreira A.P."/>
            <person name="Tonon L.A."/>
            <person name="de Lucena B.T."/>
            <person name="Gomes Fde C."/>
            <person name="Kruger R."/>
            <person name="Thompson C.C."/>
            <person name="de Morais M.A.Jr."/>
            <person name="Rosa C.A."/>
            <person name="Thompson F.L."/>
        </authorList>
    </citation>
    <scope>NUCLEOTIDE SEQUENCE [LARGE SCALE GENOMIC DNA]</scope>
    <source>
        <strain evidence="3 4">UFRJ-M7.2.18</strain>
    </source>
</reference>
<keyword evidence="1" id="KW-1133">Transmembrane helix</keyword>
<dbReference type="SUPFAM" id="SSF51182">
    <property type="entry name" value="RmlC-like cupins"/>
    <property type="match status" value="1"/>
</dbReference>
<comment type="caution">
    <text evidence="3">The sequence shown here is derived from an EMBL/GenBank/DDBJ whole genome shotgun (WGS) entry which is preliminary data.</text>
</comment>
<dbReference type="InterPro" id="IPR011051">
    <property type="entry name" value="RmlC_Cupin_sf"/>
</dbReference>
<feature type="transmembrane region" description="Helical" evidence="1">
    <location>
        <begin position="16"/>
        <end position="34"/>
    </location>
</feature>
<evidence type="ECO:0000259" key="2">
    <source>
        <dbReference type="Pfam" id="PF07883"/>
    </source>
</evidence>
<accession>A0ABR4XNQ3</accession>
<evidence type="ECO:0000256" key="1">
    <source>
        <dbReference type="SAM" id="Phobius"/>
    </source>
</evidence>
<proteinExistence type="predicted"/>
<feature type="domain" description="Cupin type-2" evidence="2">
    <location>
        <begin position="15"/>
        <end position="64"/>
    </location>
</feature>